<dbReference type="Gene3D" id="1.10.260.40">
    <property type="entry name" value="lambda repressor-like DNA-binding domains"/>
    <property type="match status" value="1"/>
</dbReference>
<evidence type="ECO:0000259" key="2">
    <source>
        <dbReference type="PROSITE" id="PS50943"/>
    </source>
</evidence>
<dbReference type="AlphaFoldDB" id="A0A1S9I129"/>
<dbReference type="CDD" id="cd00093">
    <property type="entry name" value="HTH_XRE"/>
    <property type="match status" value="1"/>
</dbReference>
<organism evidence="3 4">
    <name type="scientific">Clostridium tepidum</name>
    <dbReference type="NCBI Taxonomy" id="1962263"/>
    <lineage>
        <taxon>Bacteria</taxon>
        <taxon>Bacillati</taxon>
        <taxon>Bacillota</taxon>
        <taxon>Clostridia</taxon>
        <taxon>Eubacteriales</taxon>
        <taxon>Clostridiaceae</taxon>
        <taxon>Clostridium</taxon>
    </lineage>
</organism>
<dbReference type="PROSITE" id="PS50943">
    <property type="entry name" value="HTH_CROC1"/>
    <property type="match status" value="1"/>
</dbReference>
<evidence type="ECO:0000256" key="1">
    <source>
        <dbReference type="SAM" id="Coils"/>
    </source>
</evidence>
<dbReference type="GO" id="GO:0003677">
    <property type="term" value="F:DNA binding"/>
    <property type="evidence" value="ECO:0007669"/>
    <property type="project" value="InterPro"/>
</dbReference>
<evidence type="ECO:0000313" key="3">
    <source>
        <dbReference type="EMBL" id="OOO64000.1"/>
    </source>
</evidence>
<feature type="coiled-coil region" evidence="1">
    <location>
        <begin position="56"/>
        <end position="87"/>
    </location>
</feature>
<evidence type="ECO:0000313" key="4">
    <source>
        <dbReference type="Proteomes" id="UP000190256"/>
    </source>
</evidence>
<dbReference type="SUPFAM" id="SSF47413">
    <property type="entry name" value="lambda repressor-like DNA-binding domains"/>
    <property type="match status" value="1"/>
</dbReference>
<dbReference type="EMBL" id="MRAE01000044">
    <property type="protein sequence ID" value="OOO64000.1"/>
    <property type="molecule type" value="Genomic_DNA"/>
</dbReference>
<sequence>MLSAEKLKFLRLLHNISQKDLGAEMGISKNYISMIENRKEGYSQEWHDRYVKAVYKIAEEKKNEKNIEKVEEIKEEIKKTKKEINQSIFGLVSNPNNLGCKNSKRTKCPFDKNKNKKVR</sequence>
<dbReference type="RefSeq" id="WP_078054785.1">
    <property type="nucleotide sequence ID" value="NZ_MRAE01000044.1"/>
</dbReference>
<dbReference type="InterPro" id="IPR001387">
    <property type="entry name" value="Cro/C1-type_HTH"/>
</dbReference>
<comment type="caution">
    <text evidence="3">The sequence shown here is derived from an EMBL/GenBank/DDBJ whole genome shotgun (WGS) entry which is preliminary data.</text>
</comment>
<proteinExistence type="predicted"/>
<reference evidence="3 4" key="1">
    <citation type="submission" date="2016-12" db="EMBL/GenBank/DDBJ databases">
        <title>Clostridium tepidum sp. nov., a close relative of Clostridium sporogenes and Clostridium botulinum Group I.</title>
        <authorList>
            <person name="Dobritsa A.P."/>
            <person name="Kutumbaka K.K."/>
            <person name="Werner K."/>
            <person name="Wiedmann M."/>
            <person name="Asmus A."/>
            <person name="Samadpour M."/>
        </authorList>
    </citation>
    <scope>NUCLEOTIDE SEQUENCE [LARGE SCALE GENOMIC DNA]</scope>
    <source>
        <strain evidence="3 4">IEH 97212</strain>
    </source>
</reference>
<gene>
    <name evidence="3" type="ORF">BS638_12435</name>
</gene>
<name>A0A1S9I129_9CLOT</name>
<feature type="domain" description="HTH cro/C1-type" evidence="2">
    <location>
        <begin position="7"/>
        <end position="39"/>
    </location>
</feature>
<dbReference type="Pfam" id="PF01381">
    <property type="entry name" value="HTH_3"/>
    <property type="match status" value="1"/>
</dbReference>
<dbReference type="Proteomes" id="UP000190256">
    <property type="component" value="Unassembled WGS sequence"/>
</dbReference>
<protein>
    <recommendedName>
        <fullName evidence="2">HTH cro/C1-type domain-containing protein</fullName>
    </recommendedName>
</protein>
<dbReference type="InterPro" id="IPR010982">
    <property type="entry name" value="Lambda_DNA-bd_dom_sf"/>
</dbReference>
<dbReference type="SMART" id="SM00530">
    <property type="entry name" value="HTH_XRE"/>
    <property type="match status" value="1"/>
</dbReference>
<keyword evidence="1" id="KW-0175">Coiled coil</keyword>
<accession>A0A1S9I129</accession>
<dbReference type="OrthoDB" id="1935794at2"/>